<dbReference type="EMBL" id="LYVJ01000015">
    <property type="protein sequence ID" value="OBU64358.1"/>
    <property type="molecule type" value="Genomic_DNA"/>
</dbReference>
<accession>A0A1A6WWM8</accession>
<dbReference type="AlphaFoldDB" id="A0A1A6WWM8"/>
<sequence length="69" mass="7625">MTDFSKFDDRLRAVEIDVATIKERITHMPTTVKMWVAIASITIPVGAAVVGILSWVLQNMLEPLLKAAT</sequence>
<comment type="caution">
    <text evidence="1">The sequence shown here is derived from an EMBL/GenBank/DDBJ whole genome shotgun (WGS) entry which is preliminary data.</text>
</comment>
<evidence type="ECO:0000313" key="1">
    <source>
        <dbReference type="EMBL" id="OBU64358.1"/>
    </source>
</evidence>
<proteinExistence type="predicted"/>
<organism evidence="1 2">
    <name type="scientific">Stenotrophomonas maltophilia</name>
    <name type="common">Pseudomonas maltophilia</name>
    <name type="synonym">Xanthomonas maltophilia</name>
    <dbReference type="NCBI Taxonomy" id="40324"/>
    <lineage>
        <taxon>Bacteria</taxon>
        <taxon>Pseudomonadati</taxon>
        <taxon>Pseudomonadota</taxon>
        <taxon>Gammaproteobacteria</taxon>
        <taxon>Lysobacterales</taxon>
        <taxon>Lysobacteraceae</taxon>
        <taxon>Stenotrophomonas</taxon>
        <taxon>Stenotrophomonas maltophilia group</taxon>
    </lineage>
</organism>
<name>A0A1A6WWM8_STEMA</name>
<evidence type="ECO:0000313" key="2">
    <source>
        <dbReference type="Proteomes" id="UP000092256"/>
    </source>
</evidence>
<dbReference type="Proteomes" id="UP000092256">
    <property type="component" value="Unassembled WGS sequence"/>
</dbReference>
<reference evidence="1 2" key="1">
    <citation type="submission" date="2016-05" db="EMBL/GenBank/DDBJ databases">
        <title>Draft Genome Sequences of Stenotrophomonas maltophilia Strains Sm32COP, Sm41DVV, Sm46PAILV, SmF3, SmF22, SmSOFb1 and SmCVFa1, Isolated from Different Manures, in France.</title>
        <authorList>
            <person name="Nazaret S."/>
            <person name="Bodilis J."/>
        </authorList>
    </citation>
    <scope>NUCLEOTIDE SEQUENCE [LARGE SCALE GENOMIC DNA]</scope>
    <source>
        <strain evidence="1 2">Sm46PAILV</strain>
    </source>
</reference>
<gene>
    <name evidence="1" type="ORF">A9K58_17355</name>
</gene>
<protein>
    <submittedName>
        <fullName evidence="1">Uncharacterized protein</fullName>
    </submittedName>
</protein>